<name>A0A9P7FCM6_9AGAM</name>
<accession>A0A9P7FCM6</accession>
<evidence type="ECO:0000313" key="2">
    <source>
        <dbReference type="Proteomes" id="UP000823399"/>
    </source>
</evidence>
<keyword evidence="2" id="KW-1185">Reference proteome</keyword>
<gene>
    <name evidence="1" type="ORF">F5147DRAFT_650073</name>
</gene>
<dbReference type="Proteomes" id="UP000823399">
    <property type="component" value="Unassembled WGS sequence"/>
</dbReference>
<dbReference type="RefSeq" id="XP_041296399.1">
    <property type="nucleotide sequence ID" value="XM_041433410.1"/>
</dbReference>
<dbReference type="AlphaFoldDB" id="A0A9P7FCM6"/>
<dbReference type="GeneID" id="64695669"/>
<dbReference type="EMBL" id="JABBWM010000010">
    <property type="protein sequence ID" value="KAG2114286.1"/>
    <property type="molecule type" value="Genomic_DNA"/>
</dbReference>
<organism evidence="1 2">
    <name type="scientific">Suillus discolor</name>
    <dbReference type="NCBI Taxonomy" id="1912936"/>
    <lineage>
        <taxon>Eukaryota</taxon>
        <taxon>Fungi</taxon>
        <taxon>Dikarya</taxon>
        <taxon>Basidiomycota</taxon>
        <taxon>Agaricomycotina</taxon>
        <taxon>Agaricomycetes</taxon>
        <taxon>Agaricomycetidae</taxon>
        <taxon>Boletales</taxon>
        <taxon>Suillineae</taxon>
        <taxon>Suillaceae</taxon>
        <taxon>Suillus</taxon>
    </lineage>
</organism>
<proteinExistence type="predicted"/>
<protein>
    <submittedName>
        <fullName evidence="1">Uncharacterized protein</fullName>
    </submittedName>
</protein>
<reference evidence="1" key="1">
    <citation type="journal article" date="2020" name="New Phytol.">
        <title>Comparative genomics reveals dynamic genome evolution in host specialist ectomycorrhizal fungi.</title>
        <authorList>
            <person name="Lofgren L.A."/>
            <person name="Nguyen N.H."/>
            <person name="Vilgalys R."/>
            <person name="Ruytinx J."/>
            <person name="Liao H.L."/>
            <person name="Branco S."/>
            <person name="Kuo A."/>
            <person name="LaButti K."/>
            <person name="Lipzen A."/>
            <person name="Andreopoulos W."/>
            <person name="Pangilinan J."/>
            <person name="Riley R."/>
            <person name="Hundley H."/>
            <person name="Na H."/>
            <person name="Barry K."/>
            <person name="Grigoriev I.V."/>
            <person name="Stajich J.E."/>
            <person name="Kennedy P.G."/>
        </authorList>
    </citation>
    <scope>NUCLEOTIDE SEQUENCE</scope>
    <source>
        <strain evidence="1">FC423</strain>
    </source>
</reference>
<comment type="caution">
    <text evidence="1">The sequence shown here is derived from an EMBL/GenBank/DDBJ whole genome shotgun (WGS) entry which is preliminary data.</text>
</comment>
<sequence>MEYSTNDIAAARSLQFATWTFLLRSHWNKTKCLYIITRYLPFIFLATDLSMYFTPNENLGKCRALNNVSSVLGMLLFSCSDCISRSPVLIVLAAIVCTSFMQVAQSRELQGATRVQPVTSPSYHFFSFSCSNWNWRIDSSRLALGNEHNRITAPPEPLSGHFV</sequence>
<evidence type="ECO:0000313" key="1">
    <source>
        <dbReference type="EMBL" id="KAG2114286.1"/>
    </source>
</evidence>